<dbReference type="PROSITE" id="PS00285">
    <property type="entry name" value="POTATO_INHIBITOR"/>
    <property type="match status" value="1"/>
</dbReference>
<dbReference type="PRINTS" id="PR00292">
    <property type="entry name" value="POTATOINHBTR"/>
</dbReference>
<accession>A0AAN8Z5J6</accession>
<keyword evidence="2" id="KW-0646">Protease inhibitor</keyword>
<evidence type="ECO:0000256" key="1">
    <source>
        <dbReference type="ARBA" id="ARBA00008210"/>
    </source>
</evidence>
<keyword evidence="5" id="KW-1185">Reference proteome</keyword>
<dbReference type="Pfam" id="PF00280">
    <property type="entry name" value="potato_inhibit"/>
    <property type="match status" value="1"/>
</dbReference>
<comment type="similarity">
    <text evidence="1">Belongs to the protease inhibitor I13 (potato type I serine protease inhibitor) family.</text>
</comment>
<evidence type="ECO:0000313" key="5">
    <source>
        <dbReference type="Proteomes" id="UP001370490"/>
    </source>
</evidence>
<comment type="caution">
    <text evidence="4">The sequence shown here is derived from an EMBL/GenBank/DDBJ whole genome shotgun (WGS) entry which is preliminary data.</text>
</comment>
<dbReference type="Proteomes" id="UP001370490">
    <property type="component" value="Unassembled WGS sequence"/>
</dbReference>
<dbReference type="EMBL" id="JBAMMX010000018">
    <property type="protein sequence ID" value="KAK6923325.1"/>
    <property type="molecule type" value="Genomic_DNA"/>
</dbReference>
<dbReference type="InterPro" id="IPR036354">
    <property type="entry name" value="Prot_inh_pot1_sf"/>
</dbReference>
<proteinExistence type="inferred from homology"/>
<organism evidence="4 5">
    <name type="scientific">Dillenia turbinata</name>
    <dbReference type="NCBI Taxonomy" id="194707"/>
    <lineage>
        <taxon>Eukaryota</taxon>
        <taxon>Viridiplantae</taxon>
        <taxon>Streptophyta</taxon>
        <taxon>Embryophyta</taxon>
        <taxon>Tracheophyta</taxon>
        <taxon>Spermatophyta</taxon>
        <taxon>Magnoliopsida</taxon>
        <taxon>eudicotyledons</taxon>
        <taxon>Gunneridae</taxon>
        <taxon>Pentapetalae</taxon>
        <taxon>Dilleniales</taxon>
        <taxon>Dilleniaceae</taxon>
        <taxon>Dillenia</taxon>
    </lineage>
</organism>
<dbReference type="Gene3D" id="3.30.10.10">
    <property type="entry name" value="Trypsin Inhibitor V, subunit A"/>
    <property type="match status" value="1"/>
</dbReference>
<reference evidence="4 5" key="1">
    <citation type="submission" date="2023-12" db="EMBL/GenBank/DDBJ databases">
        <title>A high-quality genome assembly for Dillenia turbinata (Dilleniales).</title>
        <authorList>
            <person name="Chanderbali A."/>
        </authorList>
    </citation>
    <scope>NUCLEOTIDE SEQUENCE [LARGE SCALE GENOMIC DNA]</scope>
    <source>
        <strain evidence="4">LSX21</strain>
        <tissue evidence="4">Leaf</tissue>
    </source>
</reference>
<dbReference type="InterPro" id="IPR000864">
    <property type="entry name" value="Prot_inh_pot1"/>
</dbReference>
<evidence type="ECO:0000313" key="4">
    <source>
        <dbReference type="EMBL" id="KAK6923325.1"/>
    </source>
</evidence>
<protein>
    <submittedName>
        <fullName evidence="4">Proteinase inhibitor I13, potato inhibitor I</fullName>
    </submittedName>
</protein>
<dbReference type="PANTHER" id="PTHR33091">
    <property type="entry name" value="PROTEIN, PUTATIVE, EXPRESSED-RELATED"/>
    <property type="match status" value="1"/>
</dbReference>
<dbReference type="GO" id="GO:0004867">
    <property type="term" value="F:serine-type endopeptidase inhibitor activity"/>
    <property type="evidence" value="ECO:0007669"/>
    <property type="project" value="UniProtKB-KW"/>
</dbReference>
<gene>
    <name evidence="4" type="ORF">RJ641_011629</name>
</gene>
<sequence length="111" mass="12584">MEPRCTGKLVWPELLGAKAEVAKEVIERENPNVTVRMVKEGSYVTHDYRCDRVWLWTTQGSTGNVVQLISRNLKAKLPHPRLRPPGDYEALMQRVSLIKGVASARRPVSFV</sequence>
<dbReference type="PANTHER" id="PTHR33091:SF73">
    <property type="entry name" value="INHIBITOR OF TRYPSIN AND HAGEMAN FACTOR-LIKE"/>
    <property type="match status" value="1"/>
</dbReference>
<name>A0AAN8Z5J6_9MAGN</name>
<dbReference type="SUPFAM" id="SSF54654">
    <property type="entry name" value="CI-2 family of serine protease inhibitors"/>
    <property type="match status" value="1"/>
</dbReference>
<evidence type="ECO:0000256" key="2">
    <source>
        <dbReference type="ARBA" id="ARBA00022690"/>
    </source>
</evidence>
<evidence type="ECO:0000256" key="3">
    <source>
        <dbReference type="ARBA" id="ARBA00022900"/>
    </source>
</evidence>
<dbReference type="AlphaFoldDB" id="A0AAN8Z5J6"/>
<dbReference type="GO" id="GO:0009611">
    <property type="term" value="P:response to wounding"/>
    <property type="evidence" value="ECO:0007669"/>
    <property type="project" value="InterPro"/>
</dbReference>
<keyword evidence="3" id="KW-0722">Serine protease inhibitor</keyword>